<dbReference type="RefSeq" id="WP_058506854.1">
    <property type="nucleotide sequence ID" value="NZ_CAAAIK010000015.1"/>
</dbReference>
<dbReference type="PATRIC" id="fig|45073.5.peg.797"/>
<keyword evidence="1" id="KW-0472">Membrane</keyword>
<feature type="transmembrane region" description="Helical" evidence="1">
    <location>
        <begin position="356"/>
        <end position="377"/>
    </location>
</feature>
<protein>
    <submittedName>
        <fullName evidence="2">Uncharacterized protein</fullName>
    </submittedName>
</protein>
<proteinExistence type="predicted"/>
<feature type="transmembrane region" description="Helical" evidence="1">
    <location>
        <begin position="151"/>
        <end position="171"/>
    </location>
</feature>
<feature type="transmembrane region" description="Helical" evidence="1">
    <location>
        <begin position="319"/>
        <end position="336"/>
    </location>
</feature>
<evidence type="ECO:0000313" key="3">
    <source>
        <dbReference type="Proteomes" id="UP000054618"/>
    </source>
</evidence>
<reference evidence="2 3" key="1">
    <citation type="submission" date="2015-11" db="EMBL/GenBank/DDBJ databases">
        <title>Genomic analysis of 38 Legionella species identifies large and diverse effector repertoires.</title>
        <authorList>
            <person name="Burstein D."/>
            <person name="Amaro F."/>
            <person name="Zusman T."/>
            <person name="Lifshitz Z."/>
            <person name="Cohen O."/>
            <person name="Gilbert J.A."/>
            <person name="Pupko T."/>
            <person name="Shuman H.A."/>
            <person name="Segal G."/>
        </authorList>
    </citation>
    <scope>NUCLEOTIDE SEQUENCE [LARGE SCALE GENOMIC DNA]</scope>
    <source>
        <strain evidence="2 3">CDC#1442-AUS-E</strain>
    </source>
</reference>
<feature type="transmembrane region" description="Helical" evidence="1">
    <location>
        <begin position="210"/>
        <end position="228"/>
    </location>
</feature>
<keyword evidence="1" id="KW-1133">Transmembrane helix</keyword>
<gene>
    <name evidence="2" type="ORF">Lqui_0755</name>
</gene>
<accession>A0A0W0Y4J2</accession>
<name>A0A0W0Y4J2_9GAMM</name>
<evidence type="ECO:0000313" key="2">
    <source>
        <dbReference type="EMBL" id="KTD51911.1"/>
    </source>
</evidence>
<feature type="transmembrane region" description="Helical" evidence="1">
    <location>
        <begin position="289"/>
        <end position="307"/>
    </location>
</feature>
<dbReference type="AlphaFoldDB" id="A0A0W0Y4J2"/>
<comment type="caution">
    <text evidence="2">The sequence shown here is derived from an EMBL/GenBank/DDBJ whole genome shotgun (WGS) entry which is preliminary data.</text>
</comment>
<feature type="transmembrane region" description="Helical" evidence="1">
    <location>
        <begin position="32"/>
        <end position="57"/>
    </location>
</feature>
<keyword evidence="3" id="KW-1185">Reference proteome</keyword>
<dbReference type="STRING" id="45073.Lqui_0755"/>
<feature type="transmembrane region" description="Helical" evidence="1">
    <location>
        <begin position="125"/>
        <end position="145"/>
    </location>
</feature>
<evidence type="ECO:0000256" key="1">
    <source>
        <dbReference type="SAM" id="Phobius"/>
    </source>
</evidence>
<feature type="transmembrane region" description="Helical" evidence="1">
    <location>
        <begin position="94"/>
        <end position="113"/>
    </location>
</feature>
<dbReference type="Proteomes" id="UP000054618">
    <property type="component" value="Unassembled WGS sequence"/>
</dbReference>
<dbReference type="EMBL" id="LNYS01000006">
    <property type="protein sequence ID" value="KTD51911.1"/>
    <property type="molecule type" value="Genomic_DNA"/>
</dbReference>
<feature type="transmembrane region" description="Helical" evidence="1">
    <location>
        <begin position="178"/>
        <end position="204"/>
    </location>
</feature>
<feature type="transmembrane region" description="Helical" evidence="1">
    <location>
        <begin position="263"/>
        <end position="283"/>
    </location>
</feature>
<organism evidence="2 3">
    <name type="scientific">Legionella quinlivanii</name>
    <dbReference type="NCBI Taxonomy" id="45073"/>
    <lineage>
        <taxon>Bacteria</taxon>
        <taxon>Pseudomonadati</taxon>
        <taxon>Pseudomonadota</taxon>
        <taxon>Gammaproteobacteria</taxon>
        <taxon>Legionellales</taxon>
        <taxon>Legionellaceae</taxon>
        <taxon>Legionella</taxon>
    </lineage>
</organism>
<keyword evidence="1" id="KW-0812">Transmembrane</keyword>
<sequence>MAVNSNILHIRMSARTSPQSINSDLFLYKTRFISFVLLLAYTFLHTRLTVIYIKVTLEQMLDFCTRMPFAQRLLVPAMAKLLSSFLPFSPGSLFFLLEFLFTAAFFFSLQALLQRQLSLRASLVCSWLFLLLLPLLSVVNYRIMFGGPATFYYPSDSASLFFISMGFLLCLQKRWTLLLPWIFLATFNRESSILLVLLIPALHWSDRKQIVKPMIAAMLLYILARLIILHLTRNSPGPLTEWYDQFFGHTYFETNFNWLFRQLAIFLINFCFMGLPILWFAFIDYIPPQLRPIRFIALFYFLGLQLIGNFSEVRIFHEIVVLLYLPVCTAVNRWIQNKPVYETPYCSAGLFLLNRYAVSLILLATTLAHPVLEPLVIRVANLSGSKNHRAMNEDWYDQYYK</sequence>